<feature type="non-terminal residue" evidence="2">
    <location>
        <position position="1"/>
    </location>
</feature>
<name>A0ABU7ANQ6_9TELE</name>
<sequence>ASEEPLYHLRSRLMLVIFSAKRPKGEKNQAERIKPSKRRTGGGKGMQSYPAPDNRNPRINYELLAEAEGGNKSNSTVLLMKSLIQPLIK</sequence>
<evidence type="ECO:0000313" key="3">
    <source>
        <dbReference type="Proteomes" id="UP001345963"/>
    </source>
</evidence>
<reference evidence="2 3" key="1">
    <citation type="submission" date="2021-07" db="EMBL/GenBank/DDBJ databases">
        <authorList>
            <person name="Palmer J.M."/>
        </authorList>
    </citation>
    <scope>NUCLEOTIDE SEQUENCE [LARGE SCALE GENOMIC DNA]</scope>
    <source>
        <strain evidence="2 3">AT_MEX2019</strain>
        <tissue evidence="2">Muscle</tissue>
    </source>
</reference>
<proteinExistence type="predicted"/>
<comment type="caution">
    <text evidence="2">The sequence shown here is derived from an EMBL/GenBank/DDBJ whole genome shotgun (WGS) entry which is preliminary data.</text>
</comment>
<keyword evidence="3" id="KW-1185">Reference proteome</keyword>
<feature type="compositionally biased region" description="Basic and acidic residues" evidence="1">
    <location>
        <begin position="23"/>
        <end position="34"/>
    </location>
</feature>
<dbReference type="Proteomes" id="UP001345963">
    <property type="component" value="Unassembled WGS sequence"/>
</dbReference>
<gene>
    <name evidence="2" type="ORF">ATANTOWER_012148</name>
</gene>
<feature type="region of interest" description="Disordered" evidence="1">
    <location>
        <begin position="23"/>
        <end position="57"/>
    </location>
</feature>
<evidence type="ECO:0000256" key="1">
    <source>
        <dbReference type="SAM" id="MobiDB-lite"/>
    </source>
</evidence>
<accession>A0ABU7ANQ6</accession>
<dbReference type="EMBL" id="JAHUTI010022268">
    <property type="protein sequence ID" value="MED6239852.1"/>
    <property type="molecule type" value="Genomic_DNA"/>
</dbReference>
<protein>
    <submittedName>
        <fullName evidence="2">Uncharacterized protein</fullName>
    </submittedName>
</protein>
<evidence type="ECO:0000313" key="2">
    <source>
        <dbReference type="EMBL" id="MED6239852.1"/>
    </source>
</evidence>
<organism evidence="2 3">
    <name type="scientific">Ataeniobius toweri</name>
    <dbReference type="NCBI Taxonomy" id="208326"/>
    <lineage>
        <taxon>Eukaryota</taxon>
        <taxon>Metazoa</taxon>
        <taxon>Chordata</taxon>
        <taxon>Craniata</taxon>
        <taxon>Vertebrata</taxon>
        <taxon>Euteleostomi</taxon>
        <taxon>Actinopterygii</taxon>
        <taxon>Neopterygii</taxon>
        <taxon>Teleostei</taxon>
        <taxon>Neoteleostei</taxon>
        <taxon>Acanthomorphata</taxon>
        <taxon>Ovalentaria</taxon>
        <taxon>Atherinomorphae</taxon>
        <taxon>Cyprinodontiformes</taxon>
        <taxon>Goodeidae</taxon>
        <taxon>Ataeniobius</taxon>
    </lineage>
</organism>